<keyword evidence="12" id="KW-1133">Transmembrane helix</keyword>
<evidence type="ECO:0000256" key="6">
    <source>
        <dbReference type="ARBA" id="ARBA00016139"/>
    </source>
</evidence>
<dbReference type="PANTHER" id="PTHR10434">
    <property type="entry name" value="1-ACYL-SN-GLYCEROL-3-PHOSPHATE ACYLTRANSFERASE"/>
    <property type="match status" value="1"/>
</dbReference>
<evidence type="ECO:0000256" key="10">
    <source>
        <dbReference type="ARBA" id="ARBA00023315"/>
    </source>
</evidence>
<evidence type="ECO:0000256" key="12">
    <source>
        <dbReference type="SAM" id="Phobius"/>
    </source>
</evidence>
<evidence type="ECO:0000256" key="11">
    <source>
        <dbReference type="RuleBase" id="RU361267"/>
    </source>
</evidence>
<dbReference type="PANTHER" id="PTHR10434:SF64">
    <property type="entry name" value="1-ACYL-SN-GLYCEROL-3-PHOSPHATE ACYLTRANSFERASE-RELATED"/>
    <property type="match status" value="1"/>
</dbReference>
<evidence type="ECO:0000313" key="14">
    <source>
        <dbReference type="EMBL" id="CAG5081182.1"/>
    </source>
</evidence>
<dbReference type="EC" id="2.3.1.51" evidence="5 11"/>
<reference evidence="14" key="1">
    <citation type="submission" date="2021-04" db="EMBL/GenBank/DDBJ databases">
        <authorList>
            <person name="Rodrigo-Torres L."/>
            <person name="Arahal R. D."/>
            <person name="Lucena T."/>
        </authorList>
    </citation>
    <scope>NUCLEOTIDE SEQUENCE</scope>
    <source>
        <strain evidence="14">AS29M-1</strain>
    </source>
</reference>
<organism evidence="14 15">
    <name type="scientific">Parvicella tangerina</name>
    <dbReference type="NCBI Taxonomy" id="2829795"/>
    <lineage>
        <taxon>Bacteria</taxon>
        <taxon>Pseudomonadati</taxon>
        <taxon>Bacteroidota</taxon>
        <taxon>Flavobacteriia</taxon>
        <taxon>Flavobacteriales</taxon>
        <taxon>Parvicellaceae</taxon>
        <taxon>Parvicella</taxon>
    </lineage>
</organism>
<proteinExistence type="inferred from homology"/>
<comment type="pathway">
    <text evidence="3">Lipid metabolism.</text>
</comment>
<dbReference type="KEGG" id="ptan:CRYO30217_01557"/>
<evidence type="ECO:0000313" key="15">
    <source>
        <dbReference type="Proteomes" id="UP000683507"/>
    </source>
</evidence>
<evidence type="ECO:0000256" key="3">
    <source>
        <dbReference type="ARBA" id="ARBA00005189"/>
    </source>
</evidence>
<feature type="transmembrane region" description="Helical" evidence="12">
    <location>
        <begin position="37"/>
        <end position="55"/>
    </location>
</feature>
<gene>
    <name evidence="14" type="ORF">CRYO30217_01557</name>
</gene>
<dbReference type="CDD" id="cd07989">
    <property type="entry name" value="LPLAT_AGPAT-like"/>
    <property type="match status" value="1"/>
</dbReference>
<dbReference type="AlphaFoldDB" id="A0A916JM54"/>
<dbReference type="SUPFAM" id="SSF69593">
    <property type="entry name" value="Glycerol-3-phosphate (1)-acyltransferase"/>
    <property type="match status" value="1"/>
</dbReference>
<evidence type="ECO:0000256" key="2">
    <source>
        <dbReference type="ARBA" id="ARBA00004728"/>
    </source>
</evidence>
<keyword evidence="10 11" id="KW-0012">Acyltransferase</keyword>
<keyword evidence="11" id="KW-1208">Phospholipid metabolism</keyword>
<dbReference type="GO" id="GO:0016020">
    <property type="term" value="C:membrane"/>
    <property type="evidence" value="ECO:0007669"/>
    <property type="project" value="InterPro"/>
</dbReference>
<keyword evidence="11" id="KW-0594">Phospholipid biosynthesis</keyword>
<comment type="domain">
    <text evidence="11">The HXXXXD motif is essential for acyltransferase activity and may constitute the binding site for the phosphate moiety of the glycerol-3-phosphate.</text>
</comment>
<evidence type="ECO:0000256" key="9">
    <source>
        <dbReference type="ARBA" id="ARBA00023098"/>
    </source>
</evidence>
<dbReference type="NCBIfam" id="TIGR00530">
    <property type="entry name" value="AGP_acyltrn"/>
    <property type="match status" value="1"/>
</dbReference>
<evidence type="ECO:0000256" key="7">
    <source>
        <dbReference type="ARBA" id="ARBA00022516"/>
    </source>
</evidence>
<keyword evidence="8 11" id="KW-0808">Transferase</keyword>
<keyword evidence="12" id="KW-0472">Membrane</keyword>
<name>A0A916JM54_9FLAO</name>
<dbReference type="SMART" id="SM00563">
    <property type="entry name" value="PlsC"/>
    <property type="match status" value="1"/>
</dbReference>
<protein>
    <recommendedName>
        <fullName evidence="6 11">1-acyl-sn-glycerol-3-phosphate acyltransferase</fullName>
        <ecNumber evidence="5 11">2.3.1.51</ecNumber>
    </recommendedName>
</protein>
<comment type="similarity">
    <text evidence="4 11">Belongs to the 1-acyl-sn-glycerol-3-phosphate acyltransferase family.</text>
</comment>
<dbReference type="GO" id="GO:0003841">
    <property type="term" value="F:1-acylglycerol-3-phosphate O-acyltransferase activity"/>
    <property type="evidence" value="ECO:0007669"/>
    <property type="project" value="UniProtKB-UniRule"/>
</dbReference>
<sequence>MWKIINIVQLLLIVVVNIPLILIALVIGVFSRKAMKWYAMYIWSKFLLLIVGASVKIEGKEKLNKDNSAIYVANHSSHFDIPVLFNKMGFFLHFIAKIELKKIPLFGWGCSMVDIIWIDRKNKIKAQQSMHEAGEHIRKGLNVISFPEGTRSKTGEIGMFRRGSFMLAQQANVDVVPLYLKGTRKLNPPGTMSFRPSKVTIVVGDRLPIEGYKNHSPEEFANEVQMIVKKMEEEYS</sequence>
<feature type="domain" description="Phospholipid/glycerol acyltransferase" evidence="13">
    <location>
        <begin position="69"/>
        <end position="183"/>
    </location>
</feature>
<dbReference type="GO" id="GO:0006654">
    <property type="term" value="P:phosphatidic acid biosynthetic process"/>
    <property type="evidence" value="ECO:0007669"/>
    <property type="project" value="TreeGrafter"/>
</dbReference>
<evidence type="ECO:0000256" key="4">
    <source>
        <dbReference type="ARBA" id="ARBA00008655"/>
    </source>
</evidence>
<evidence type="ECO:0000256" key="5">
    <source>
        <dbReference type="ARBA" id="ARBA00013211"/>
    </source>
</evidence>
<evidence type="ECO:0000259" key="13">
    <source>
        <dbReference type="SMART" id="SM00563"/>
    </source>
</evidence>
<dbReference type="EMBL" id="OU015584">
    <property type="protein sequence ID" value="CAG5081182.1"/>
    <property type="molecule type" value="Genomic_DNA"/>
</dbReference>
<dbReference type="Proteomes" id="UP000683507">
    <property type="component" value="Chromosome"/>
</dbReference>
<accession>A0A916JM54</accession>
<comment type="pathway">
    <text evidence="2">Phospholipid metabolism; CDP-diacylglycerol biosynthesis; CDP-diacylglycerol from sn-glycerol 3-phosphate: step 2/3.</text>
</comment>
<dbReference type="InterPro" id="IPR004552">
    <property type="entry name" value="AGP_acyltrans"/>
</dbReference>
<keyword evidence="15" id="KW-1185">Reference proteome</keyword>
<evidence type="ECO:0000256" key="1">
    <source>
        <dbReference type="ARBA" id="ARBA00001141"/>
    </source>
</evidence>
<keyword evidence="7 11" id="KW-0444">Lipid biosynthesis</keyword>
<dbReference type="RefSeq" id="WP_258541758.1">
    <property type="nucleotide sequence ID" value="NZ_OU015584.1"/>
</dbReference>
<keyword evidence="9 11" id="KW-0443">Lipid metabolism</keyword>
<evidence type="ECO:0000256" key="8">
    <source>
        <dbReference type="ARBA" id="ARBA00022679"/>
    </source>
</evidence>
<dbReference type="Pfam" id="PF01553">
    <property type="entry name" value="Acyltransferase"/>
    <property type="match status" value="1"/>
</dbReference>
<keyword evidence="12" id="KW-0812">Transmembrane</keyword>
<dbReference type="InterPro" id="IPR002123">
    <property type="entry name" value="Plipid/glycerol_acylTrfase"/>
</dbReference>
<feature type="transmembrane region" description="Helical" evidence="12">
    <location>
        <begin position="7"/>
        <end position="31"/>
    </location>
</feature>
<comment type="catalytic activity">
    <reaction evidence="1 11">
        <text>a 1-acyl-sn-glycero-3-phosphate + an acyl-CoA = a 1,2-diacyl-sn-glycero-3-phosphate + CoA</text>
        <dbReference type="Rhea" id="RHEA:19709"/>
        <dbReference type="ChEBI" id="CHEBI:57287"/>
        <dbReference type="ChEBI" id="CHEBI:57970"/>
        <dbReference type="ChEBI" id="CHEBI:58342"/>
        <dbReference type="ChEBI" id="CHEBI:58608"/>
        <dbReference type="EC" id="2.3.1.51"/>
    </reaction>
</comment>